<dbReference type="Proteomes" id="UP001058974">
    <property type="component" value="Chromosome 2"/>
</dbReference>
<feature type="compositionally biased region" description="Basic and acidic residues" evidence="1">
    <location>
        <begin position="174"/>
        <end position="183"/>
    </location>
</feature>
<name>A0A9D4YLL2_PEA</name>
<dbReference type="Gramene" id="Psat02G0499300-T1">
    <property type="protein sequence ID" value="KAI5439425.1"/>
    <property type="gene ID" value="KIW84_024993"/>
</dbReference>
<comment type="caution">
    <text evidence="2">The sequence shown here is derived from an EMBL/GenBank/DDBJ whole genome shotgun (WGS) entry which is preliminary data.</text>
</comment>
<reference evidence="2 3" key="1">
    <citation type="journal article" date="2022" name="Nat. Genet.">
        <title>Improved pea reference genome and pan-genome highlight genomic features and evolutionary characteristics.</title>
        <authorList>
            <person name="Yang T."/>
            <person name="Liu R."/>
            <person name="Luo Y."/>
            <person name="Hu S."/>
            <person name="Wang D."/>
            <person name="Wang C."/>
            <person name="Pandey M.K."/>
            <person name="Ge S."/>
            <person name="Xu Q."/>
            <person name="Li N."/>
            <person name="Li G."/>
            <person name="Huang Y."/>
            <person name="Saxena R.K."/>
            <person name="Ji Y."/>
            <person name="Li M."/>
            <person name="Yan X."/>
            <person name="He Y."/>
            <person name="Liu Y."/>
            <person name="Wang X."/>
            <person name="Xiang C."/>
            <person name="Varshney R.K."/>
            <person name="Ding H."/>
            <person name="Gao S."/>
            <person name="Zong X."/>
        </authorList>
    </citation>
    <scope>NUCLEOTIDE SEQUENCE [LARGE SCALE GENOMIC DNA]</scope>
    <source>
        <strain evidence="2 3">cv. Zhongwan 6</strain>
    </source>
</reference>
<feature type="region of interest" description="Disordered" evidence="1">
    <location>
        <begin position="275"/>
        <end position="302"/>
    </location>
</feature>
<feature type="region of interest" description="Disordered" evidence="1">
    <location>
        <begin position="1"/>
        <end position="30"/>
    </location>
</feature>
<organism evidence="2 3">
    <name type="scientific">Pisum sativum</name>
    <name type="common">Garden pea</name>
    <name type="synonym">Lathyrus oleraceus</name>
    <dbReference type="NCBI Taxonomy" id="3888"/>
    <lineage>
        <taxon>Eukaryota</taxon>
        <taxon>Viridiplantae</taxon>
        <taxon>Streptophyta</taxon>
        <taxon>Embryophyta</taxon>
        <taxon>Tracheophyta</taxon>
        <taxon>Spermatophyta</taxon>
        <taxon>Magnoliopsida</taxon>
        <taxon>eudicotyledons</taxon>
        <taxon>Gunneridae</taxon>
        <taxon>Pentapetalae</taxon>
        <taxon>rosids</taxon>
        <taxon>fabids</taxon>
        <taxon>Fabales</taxon>
        <taxon>Fabaceae</taxon>
        <taxon>Papilionoideae</taxon>
        <taxon>50 kb inversion clade</taxon>
        <taxon>NPAAA clade</taxon>
        <taxon>Hologalegina</taxon>
        <taxon>IRL clade</taxon>
        <taxon>Fabeae</taxon>
        <taxon>Lathyrus</taxon>
    </lineage>
</organism>
<dbReference type="AlphaFoldDB" id="A0A9D4YLL2"/>
<accession>A0A9D4YLL2</accession>
<proteinExistence type="predicted"/>
<feature type="region of interest" description="Disordered" evidence="1">
    <location>
        <begin position="155"/>
        <end position="183"/>
    </location>
</feature>
<dbReference type="EMBL" id="JAMSHJ010000002">
    <property type="protein sequence ID" value="KAI5439425.1"/>
    <property type="molecule type" value="Genomic_DNA"/>
</dbReference>
<evidence type="ECO:0000313" key="2">
    <source>
        <dbReference type="EMBL" id="KAI5439425.1"/>
    </source>
</evidence>
<feature type="compositionally biased region" description="Basic and acidic residues" evidence="1">
    <location>
        <begin position="1"/>
        <end position="15"/>
    </location>
</feature>
<evidence type="ECO:0000313" key="3">
    <source>
        <dbReference type="Proteomes" id="UP001058974"/>
    </source>
</evidence>
<sequence>MEPRVESHDDQHVETNVETSIPTSGEPHAEHLTEPIVDVLVFDSYLNNILDGDGDYSEDLRGGKPHNEELEVQVERNLEAHEVDEIPIANIMKRIIESVTKTQEKAVENEVVDFDEEIDTDEVPNVKVMKSIPRFMVEGVKEKKKVVPPKTYMKNTETVKKKTPQGTPVSKKRKVEEKTTEKNSQKRMMVWPLTLDKKLFMGIHVPNIMVKYQGQSASENSSTISKATIKYVLLELIEASKYLQETIISSTIRKKNVDGLIIMFYKKKEAYEEEAFYEEEEETTSDSEEEEQFASEEETSED</sequence>
<protein>
    <submittedName>
        <fullName evidence="2">Uncharacterized protein</fullName>
    </submittedName>
</protein>
<gene>
    <name evidence="2" type="ORF">KIW84_024993</name>
</gene>
<keyword evidence="3" id="KW-1185">Reference proteome</keyword>
<evidence type="ECO:0000256" key="1">
    <source>
        <dbReference type="SAM" id="MobiDB-lite"/>
    </source>
</evidence>